<dbReference type="EMBL" id="CM017621">
    <property type="protein sequence ID" value="TYH94933.1"/>
    <property type="molecule type" value="Genomic_DNA"/>
</dbReference>
<evidence type="ECO:0000256" key="1">
    <source>
        <dbReference type="SAM" id="Phobius"/>
    </source>
</evidence>
<gene>
    <name evidence="2" type="ORF">ES332_A12G072600v1</name>
</gene>
<keyword evidence="1" id="KW-0472">Membrane</keyword>
<reference evidence="2 3" key="1">
    <citation type="submission" date="2019-07" db="EMBL/GenBank/DDBJ databases">
        <title>WGS assembly of Gossypium tomentosum.</title>
        <authorList>
            <person name="Chen Z.J."/>
            <person name="Sreedasyam A."/>
            <person name="Ando A."/>
            <person name="Song Q."/>
            <person name="De L."/>
            <person name="Hulse-Kemp A."/>
            <person name="Ding M."/>
            <person name="Ye W."/>
            <person name="Kirkbride R."/>
            <person name="Jenkins J."/>
            <person name="Plott C."/>
            <person name="Lovell J."/>
            <person name="Lin Y.-M."/>
            <person name="Vaughn R."/>
            <person name="Liu B."/>
            <person name="Li W."/>
            <person name="Simpson S."/>
            <person name="Scheffler B."/>
            <person name="Saski C."/>
            <person name="Grover C."/>
            <person name="Hu G."/>
            <person name="Conover J."/>
            <person name="Carlson J."/>
            <person name="Shu S."/>
            <person name="Boston L."/>
            <person name="Williams M."/>
            <person name="Peterson D."/>
            <person name="Mcgee K."/>
            <person name="Jones D."/>
            <person name="Wendel J."/>
            <person name="Stelly D."/>
            <person name="Grimwood J."/>
            <person name="Schmutz J."/>
        </authorList>
    </citation>
    <scope>NUCLEOTIDE SEQUENCE [LARGE SCALE GENOMIC DNA]</scope>
    <source>
        <strain evidence="2">7179.01</strain>
    </source>
</reference>
<dbReference type="Proteomes" id="UP000322667">
    <property type="component" value="Chromosome A12"/>
</dbReference>
<feature type="transmembrane region" description="Helical" evidence="1">
    <location>
        <begin position="54"/>
        <end position="71"/>
    </location>
</feature>
<keyword evidence="3" id="KW-1185">Reference proteome</keyword>
<dbReference type="AlphaFoldDB" id="A0A5D2MTV3"/>
<keyword evidence="1" id="KW-1133">Transmembrane helix</keyword>
<protein>
    <submittedName>
        <fullName evidence="2">Uncharacterized protein</fullName>
    </submittedName>
</protein>
<organism evidence="2 3">
    <name type="scientific">Gossypium tomentosum</name>
    <name type="common">Hawaiian cotton</name>
    <name type="synonym">Gossypium sandvicense</name>
    <dbReference type="NCBI Taxonomy" id="34277"/>
    <lineage>
        <taxon>Eukaryota</taxon>
        <taxon>Viridiplantae</taxon>
        <taxon>Streptophyta</taxon>
        <taxon>Embryophyta</taxon>
        <taxon>Tracheophyta</taxon>
        <taxon>Spermatophyta</taxon>
        <taxon>Magnoliopsida</taxon>
        <taxon>eudicotyledons</taxon>
        <taxon>Gunneridae</taxon>
        <taxon>Pentapetalae</taxon>
        <taxon>rosids</taxon>
        <taxon>malvids</taxon>
        <taxon>Malvales</taxon>
        <taxon>Malvaceae</taxon>
        <taxon>Malvoideae</taxon>
        <taxon>Gossypium</taxon>
    </lineage>
</organism>
<proteinExistence type="predicted"/>
<keyword evidence="1" id="KW-0812">Transmembrane</keyword>
<sequence length="72" mass="8129">MAAGAPFPGKERYVRECIIDVAWWSSVRHGGSTRRAVPGDCPRLWRLMVLADRLFVFVFIIFLGCWGLLGFG</sequence>
<name>A0A5D2MTV3_GOSTO</name>
<accession>A0A5D2MTV3</accession>
<evidence type="ECO:0000313" key="2">
    <source>
        <dbReference type="EMBL" id="TYH94933.1"/>
    </source>
</evidence>
<evidence type="ECO:0000313" key="3">
    <source>
        <dbReference type="Proteomes" id="UP000322667"/>
    </source>
</evidence>